<evidence type="ECO:0000313" key="2">
    <source>
        <dbReference type="Proteomes" id="UP000199226"/>
    </source>
</evidence>
<dbReference type="Gene3D" id="3.30.300.20">
    <property type="match status" value="1"/>
</dbReference>
<dbReference type="OrthoDB" id="1433018at2"/>
<sequence>MTSNSIIKELQQPLIASYIENPEAAWITDMAIIEGKNLDDPLHTSVAINEELKVDFPIGVHRAVGGHHDFPNSGDLLCAALASCFDTALRMIANRLQVTLIKTKVIATANVDVRGTLMVDKEVPVGFQSMGLEIEISVFNSVSTELAEKLIKATERSCIVLQTLLRGTPVNVNANIIKTDKELY</sequence>
<keyword evidence="2" id="KW-1185">Reference proteome</keyword>
<proteinExistence type="predicted"/>
<evidence type="ECO:0000313" key="1">
    <source>
        <dbReference type="EMBL" id="SDL99965.1"/>
    </source>
</evidence>
<name>A0A1G9PPJ4_9SPHI</name>
<dbReference type="InterPro" id="IPR015946">
    <property type="entry name" value="KH_dom-like_a/b"/>
</dbReference>
<dbReference type="STRING" id="990371.SAMN05421813_104195"/>
<dbReference type="AlphaFoldDB" id="A0A1G9PPJ4"/>
<dbReference type="EMBL" id="FNHH01000004">
    <property type="protein sequence ID" value="SDL99965.1"/>
    <property type="molecule type" value="Genomic_DNA"/>
</dbReference>
<dbReference type="InterPro" id="IPR003718">
    <property type="entry name" value="OsmC/Ohr_fam"/>
</dbReference>
<dbReference type="Proteomes" id="UP000199226">
    <property type="component" value="Unassembled WGS sequence"/>
</dbReference>
<gene>
    <name evidence="1" type="ORF">SAMN05421813_104195</name>
</gene>
<accession>A0A1G9PPJ4</accession>
<dbReference type="InterPro" id="IPR052924">
    <property type="entry name" value="OsmC/Ohr_hydroprdx_reductase"/>
</dbReference>
<dbReference type="PANTHER" id="PTHR35368:SF1">
    <property type="entry name" value="HYDROPEROXIDE REDUCTASE"/>
    <property type="match status" value="1"/>
</dbReference>
<dbReference type="RefSeq" id="WP_090701018.1">
    <property type="nucleotide sequence ID" value="NZ_FNHH01000004.1"/>
</dbReference>
<dbReference type="Pfam" id="PF02566">
    <property type="entry name" value="OsmC"/>
    <property type="match status" value="1"/>
</dbReference>
<reference evidence="2" key="1">
    <citation type="submission" date="2016-10" db="EMBL/GenBank/DDBJ databases">
        <authorList>
            <person name="Varghese N."/>
            <person name="Submissions S."/>
        </authorList>
    </citation>
    <scope>NUCLEOTIDE SEQUENCE [LARGE SCALE GENOMIC DNA]</scope>
    <source>
        <strain evidence="2">DSM 24536</strain>
    </source>
</reference>
<dbReference type="SUPFAM" id="SSF82784">
    <property type="entry name" value="OsmC-like"/>
    <property type="match status" value="1"/>
</dbReference>
<dbReference type="InterPro" id="IPR036102">
    <property type="entry name" value="OsmC/Ohrsf"/>
</dbReference>
<dbReference type="PANTHER" id="PTHR35368">
    <property type="entry name" value="HYDROPEROXIDE REDUCTASE"/>
    <property type="match status" value="1"/>
</dbReference>
<organism evidence="1 2">
    <name type="scientific">Daejeonella rubra</name>
    <dbReference type="NCBI Taxonomy" id="990371"/>
    <lineage>
        <taxon>Bacteria</taxon>
        <taxon>Pseudomonadati</taxon>
        <taxon>Bacteroidota</taxon>
        <taxon>Sphingobacteriia</taxon>
        <taxon>Sphingobacteriales</taxon>
        <taxon>Sphingobacteriaceae</taxon>
        <taxon>Daejeonella</taxon>
    </lineage>
</organism>
<protein>
    <submittedName>
        <fullName evidence="1">Uncharacterized OsmC-related protein</fullName>
    </submittedName>
</protein>